<feature type="domain" description="AMP-dependent synthetase/ligase" evidence="3">
    <location>
        <begin position="5"/>
        <end position="172"/>
    </location>
</feature>
<keyword evidence="2" id="KW-0812">Transmembrane</keyword>
<dbReference type="PANTHER" id="PTHR43767:SF8">
    <property type="entry name" value="LONG-CHAIN-FATTY-ACID--COA LIGASE"/>
    <property type="match status" value="1"/>
</dbReference>
<keyword evidence="1 4" id="KW-0436">Ligase</keyword>
<evidence type="ECO:0000256" key="2">
    <source>
        <dbReference type="SAM" id="Phobius"/>
    </source>
</evidence>
<keyword evidence="2" id="KW-1133">Transmembrane helix</keyword>
<gene>
    <name evidence="4" type="primary">fadD_2</name>
    <name evidence="4" type="ORF">NCTC11421_00828</name>
</gene>
<sequence>MREGKETVIAALPLYHIFALTVNLMILPMPARNCPDCQPARYERLYRRTEKQRVNVFIGVNTLFNAMVNRPDFAEVDFSGLRLTLGGGMATQKPLPKMEKITGTPIVEAYGLTEASPGVCCNPLNIESYSGSIGLPVPSTEVELRDANGKEVPVGQPGELWVKGPQVMQGYWNRPEETAKAIDACGFLETGDIAVMDEKAV</sequence>
<name>A0A378VV80_NEIGO</name>
<dbReference type="Gene3D" id="3.40.50.980">
    <property type="match status" value="1"/>
</dbReference>
<evidence type="ECO:0000313" key="4">
    <source>
        <dbReference type="EMBL" id="SUA20729.1"/>
    </source>
</evidence>
<keyword evidence="2" id="KW-0472">Membrane</keyword>
<dbReference type="PANTHER" id="PTHR43767">
    <property type="entry name" value="LONG-CHAIN-FATTY-ACID--COA LIGASE"/>
    <property type="match status" value="1"/>
</dbReference>
<evidence type="ECO:0000256" key="1">
    <source>
        <dbReference type="ARBA" id="ARBA00022598"/>
    </source>
</evidence>
<dbReference type="EMBL" id="UGRI01000001">
    <property type="protein sequence ID" value="SUA20729.1"/>
    <property type="molecule type" value="Genomic_DNA"/>
</dbReference>
<dbReference type="EC" id="6.2.1.3" evidence="4"/>
<dbReference type="Gene3D" id="2.30.38.10">
    <property type="entry name" value="Luciferase, Domain 3"/>
    <property type="match status" value="1"/>
</dbReference>
<dbReference type="GO" id="GO:0004467">
    <property type="term" value="F:long-chain fatty acid-CoA ligase activity"/>
    <property type="evidence" value="ECO:0007669"/>
    <property type="project" value="UniProtKB-EC"/>
</dbReference>
<dbReference type="Pfam" id="PF00501">
    <property type="entry name" value="AMP-binding"/>
    <property type="match status" value="1"/>
</dbReference>
<dbReference type="InterPro" id="IPR050237">
    <property type="entry name" value="ATP-dep_AMP-bd_enzyme"/>
</dbReference>
<dbReference type="AlphaFoldDB" id="A0A378VV80"/>
<organism evidence="4">
    <name type="scientific">Neisseria gonorrhoeae</name>
    <dbReference type="NCBI Taxonomy" id="485"/>
    <lineage>
        <taxon>Bacteria</taxon>
        <taxon>Pseudomonadati</taxon>
        <taxon>Pseudomonadota</taxon>
        <taxon>Betaproteobacteria</taxon>
        <taxon>Neisseriales</taxon>
        <taxon>Neisseriaceae</taxon>
        <taxon>Neisseria</taxon>
    </lineage>
</organism>
<accession>A0A378VV80</accession>
<proteinExistence type="predicted"/>
<protein>
    <submittedName>
        <fullName evidence="4">Long-chain-fatty-acid--CoA-ligase</fullName>
        <ecNumber evidence="4">6.2.1.3</ecNumber>
    </submittedName>
</protein>
<feature type="transmembrane region" description="Helical" evidence="2">
    <location>
        <begin position="12"/>
        <end position="31"/>
    </location>
</feature>
<dbReference type="SUPFAM" id="SSF56801">
    <property type="entry name" value="Acetyl-CoA synthetase-like"/>
    <property type="match status" value="1"/>
</dbReference>
<dbReference type="InterPro" id="IPR000873">
    <property type="entry name" value="AMP-dep_synth/lig_dom"/>
</dbReference>
<evidence type="ECO:0000259" key="3">
    <source>
        <dbReference type="Pfam" id="PF00501"/>
    </source>
</evidence>
<reference evidence="4" key="1">
    <citation type="submission" date="2018-06" db="EMBL/GenBank/DDBJ databases">
        <authorList>
            <consortium name="Pathogen Informatics"/>
            <person name="Doyle S."/>
        </authorList>
    </citation>
    <scope>NUCLEOTIDE SEQUENCE [LARGE SCALE GENOMIC DNA]</scope>
    <source>
        <strain evidence="4">NCTC11421</strain>
    </source>
</reference>